<dbReference type="PRINTS" id="PR00778">
    <property type="entry name" value="HTHARSR"/>
</dbReference>
<evidence type="ECO:0000256" key="3">
    <source>
        <dbReference type="ARBA" id="ARBA00023163"/>
    </source>
</evidence>
<gene>
    <name evidence="5" type="ORF">CH333_06860</name>
</gene>
<protein>
    <recommendedName>
        <fullName evidence="4">HTH arsR-type domain-containing protein</fullName>
    </recommendedName>
</protein>
<dbReference type="InterPro" id="IPR011991">
    <property type="entry name" value="ArsR-like_HTH"/>
</dbReference>
<dbReference type="GO" id="GO:0003700">
    <property type="term" value="F:DNA-binding transcription factor activity"/>
    <property type="evidence" value="ECO:0007669"/>
    <property type="project" value="InterPro"/>
</dbReference>
<dbReference type="NCBIfam" id="NF033788">
    <property type="entry name" value="HTH_metalloreg"/>
    <property type="match status" value="1"/>
</dbReference>
<dbReference type="PANTHER" id="PTHR33154:SF33">
    <property type="entry name" value="TRANSCRIPTIONAL REPRESSOR SDPR"/>
    <property type="match status" value="1"/>
</dbReference>
<dbReference type="SMART" id="SM00418">
    <property type="entry name" value="HTH_ARSR"/>
    <property type="match status" value="1"/>
</dbReference>
<dbReference type="InterPro" id="IPR001845">
    <property type="entry name" value="HTH_ArsR_DNA-bd_dom"/>
</dbReference>
<dbReference type="Pfam" id="PF01022">
    <property type="entry name" value="HTH_5"/>
    <property type="match status" value="1"/>
</dbReference>
<feature type="domain" description="HTH arsR-type" evidence="4">
    <location>
        <begin position="12"/>
        <end position="102"/>
    </location>
</feature>
<dbReference type="InterPro" id="IPR036388">
    <property type="entry name" value="WH-like_DNA-bd_sf"/>
</dbReference>
<evidence type="ECO:0000256" key="2">
    <source>
        <dbReference type="ARBA" id="ARBA00023125"/>
    </source>
</evidence>
<dbReference type="CDD" id="cd00090">
    <property type="entry name" value="HTH_ARSR"/>
    <property type="match status" value="1"/>
</dbReference>
<name>A0A235BR81_UNCW3</name>
<dbReference type="EMBL" id="NOZQ01000150">
    <property type="protein sequence ID" value="OYD14983.1"/>
    <property type="molecule type" value="Genomic_DNA"/>
</dbReference>
<dbReference type="Proteomes" id="UP000215215">
    <property type="component" value="Unassembled WGS sequence"/>
</dbReference>
<dbReference type="AlphaFoldDB" id="A0A235BR81"/>
<evidence type="ECO:0000256" key="1">
    <source>
        <dbReference type="ARBA" id="ARBA00023015"/>
    </source>
</evidence>
<organism evidence="5 6">
    <name type="scientific">candidate division WOR-3 bacterium JGI_Cruoil_03_44_89</name>
    <dbReference type="NCBI Taxonomy" id="1973748"/>
    <lineage>
        <taxon>Bacteria</taxon>
        <taxon>Bacteria division WOR-3</taxon>
    </lineage>
</organism>
<dbReference type="GO" id="GO:0003677">
    <property type="term" value="F:DNA binding"/>
    <property type="evidence" value="ECO:0007669"/>
    <property type="project" value="UniProtKB-KW"/>
</dbReference>
<dbReference type="PROSITE" id="PS50987">
    <property type="entry name" value="HTH_ARSR_2"/>
    <property type="match status" value="1"/>
</dbReference>
<dbReference type="Gene3D" id="1.10.10.10">
    <property type="entry name" value="Winged helix-like DNA-binding domain superfamily/Winged helix DNA-binding domain"/>
    <property type="match status" value="1"/>
</dbReference>
<proteinExistence type="predicted"/>
<dbReference type="SUPFAM" id="SSF46785">
    <property type="entry name" value="Winged helix' DNA-binding domain"/>
    <property type="match status" value="1"/>
</dbReference>
<comment type="caution">
    <text evidence="5">The sequence shown here is derived from an EMBL/GenBank/DDBJ whole genome shotgun (WGS) entry which is preliminary data.</text>
</comment>
<dbReference type="InterPro" id="IPR051081">
    <property type="entry name" value="HTH_MetalResp_TranReg"/>
</dbReference>
<accession>A0A235BR81</accession>
<keyword evidence="2" id="KW-0238">DNA-binding</keyword>
<keyword evidence="3" id="KW-0804">Transcription</keyword>
<dbReference type="PANTHER" id="PTHR33154">
    <property type="entry name" value="TRANSCRIPTIONAL REGULATOR, ARSR FAMILY"/>
    <property type="match status" value="1"/>
</dbReference>
<reference evidence="5 6" key="1">
    <citation type="submission" date="2017-07" db="EMBL/GenBank/DDBJ databases">
        <title>Recovery of genomes from metagenomes via a dereplication, aggregation, and scoring strategy.</title>
        <authorList>
            <person name="Sieber C.M."/>
            <person name="Probst A.J."/>
            <person name="Sharrar A."/>
            <person name="Thomas B.C."/>
            <person name="Hess M."/>
            <person name="Tringe S.G."/>
            <person name="Banfield J.F."/>
        </authorList>
    </citation>
    <scope>NUCLEOTIDE SEQUENCE [LARGE SCALE GENOMIC DNA]</scope>
    <source>
        <strain evidence="5">JGI_Cruoil_03_44_89</strain>
    </source>
</reference>
<sequence>MQIFEDLKMGGIMLEKEFQASRMMKILGNPTRFMVVKQLLRESLTPSQIGERLGRKPNNISQHLIILRNSNIVRFQTVGGNVFYRIKNKKVEDLITSAEACV</sequence>
<dbReference type="InterPro" id="IPR036390">
    <property type="entry name" value="WH_DNA-bd_sf"/>
</dbReference>
<keyword evidence="1" id="KW-0805">Transcription regulation</keyword>
<evidence type="ECO:0000259" key="4">
    <source>
        <dbReference type="PROSITE" id="PS50987"/>
    </source>
</evidence>
<evidence type="ECO:0000313" key="5">
    <source>
        <dbReference type="EMBL" id="OYD14983.1"/>
    </source>
</evidence>
<evidence type="ECO:0000313" key="6">
    <source>
        <dbReference type="Proteomes" id="UP000215215"/>
    </source>
</evidence>